<dbReference type="Proteomes" id="UP000318138">
    <property type="component" value="Chromosome"/>
</dbReference>
<proteinExistence type="predicted"/>
<gene>
    <name evidence="2" type="ORF">FLK61_34660</name>
</gene>
<organism evidence="2 3">
    <name type="scientific">Paenalkalicoccus suaedae</name>
    <dbReference type="NCBI Taxonomy" id="2592382"/>
    <lineage>
        <taxon>Bacteria</taxon>
        <taxon>Bacillati</taxon>
        <taxon>Bacillota</taxon>
        <taxon>Bacilli</taxon>
        <taxon>Bacillales</taxon>
        <taxon>Bacillaceae</taxon>
        <taxon>Paenalkalicoccus</taxon>
    </lineage>
</organism>
<evidence type="ECO:0000256" key="1">
    <source>
        <dbReference type="SAM" id="Phobius"/>
    </source>
</evidence>
<evidence type="ECO:0000313" key="2">
    <source>
        <dbReference type="EMBL" id="QKS73280.1"/>
    </source>
</evidence>
<evidence type="ECO:0000313" key="3">
    <source>
        <dbReference type="Proteomes" id="UP000318138"/>
    </source>
</evidence>
<keyword evidence="3" id="KW-1185">Reference proteome</keyword>
<dbReference type="Pfam" id="PF12841">
    <property type="entry name" value="YvrJ"/>
    <property type="match status" value="1"/>
</dbReference>
<sequence>MDVFMQLWSEFGFPMTVTLYLLYRIEKKLDTVNSSIQRLNIPLQKRHVS</sequence>
<dbReference type="InterPro" id="IPR024419">
    <property type="entry name" value="YvrJ"/>
</dbReference>
<accession>A0A859FK95</accession>
<keyword evidence="1" id="KW-0472">Membrane</keyword>
<protein>
    <submittedName>
        <fullName evidence="2">YvrJ family protein</fullName>
    </submittedName>
</protein>
<keyword evidence="1" id="KW-0812">Transmembrane</keyword>
<reference evidence="3" key="1">
    <citation type="submission" date="2019-07" db="EMBL/GenBank/DDBJ databases">
        <title>Bacillus alkalisoli sp. nov. isolated from saline soil.</title>
        <authorList>
            <person name="Sun J.-Q."/>
            <person name="Xu L."/>
        </authorList>
    </citation>
    <scope>NUCLEOTIDE SEQUENCE [LARGE SCALE GENOMIC DNA]</scope>
    <source>
        <strain evidence="3">M4U3P1</strain>
    </source>
</reference>
<feature type="transmembrane region" description="Helical" evidence="1">
    <location>
        <begin position="6"/>
        <end position="23"/>
    </location>
</feature>
<keyword evidence="1" id="KW-1133">Transmembrane helix</keyword>
<dbReference type="EMBL" id="CP041372">
    <property type="protein sequence ID" value="QKS73280.1"/>
    <property type="molecule type" value="Genomic_DNA"/>
</dbReference>
<dbReference type="AlphaFoldDB" id="A0A859FK95"/>
<dbReference type="KEGG" id="psua:FLK61_34660"/>
<name>A0A859FK95_9BACI</name>